<organism evidence="11 12">
    <name type="scientific">Bombus terrestris</name>
    <name type="common">Buff-tailed bumblebee</name>
    <name type="synonym">Apis terrestris</name>
    <dbReference type="NCBI Taxonomy" id="30195"/>
    <lineage>
        <taxon>Eukaryota</taxon>
        <taxon>Metazoa</taxon>
        <taxon>Ecdysozoa</taxon>
        <taxon>Arthropoda</taxon>
        <taxon>Hexapoda</taxon>
        <taxon>Insecta</taxon>
        <taxon>Pterygota</taxon>
        <taxon>Neoptera</taxon>
        <taxon>Endopterygota</taxon>
        <taxon>Hymenoptera</taxon>
        <taxon>Apocrita</taxon>
        <taxon>Aculeata</taxon>
        <taxon>Apoidea</taxon>
        <taxon>Anthophila</taxon>
        <taxon>Apidae</taxon>
        <taxon>Bombus</taxon>
        <taxon>Bombus</taxon>
    </lineage>
</organism>
<keyword evidence="9 10" id="KW-0807">Transducer</keyword>
<evidence type="ECO:0000313" key="12">
    <source>
        <dbReference type="RefSeq" id="XP_048268816.1"/>
    </source>
</evidence>
<keyword evidence="5 10" id="KW-0552">Olfaction</keyword>
<dbReference type="GeneID" id="100647647"/>
<name>A0A9C6WDX9_BOMTE</name>
<feature type="transmembrane region" description="Helical" evidence="10">
    <location>
        <begin position="137"/>
        <end position="160"/>
    </location>
</feature>
<evidence type="ECO:0000313" key="11">
    <source>
        <dbReference type="Proteomes" id="UP000835206"/>
    </source>
</evidence>
<dbReference type="KEGG" id="bter:100647647"/>
<dbReference type="Proteomes" id="UP000835206">
    <property type="component" value="Chromosome 15"/>
</dbReference>
<keyword evidence="4 10" id="KW-0812">Transmembrane</keyword>
<dbReference type="AlphaFoldDB" id="A0A9C6WDX9"/>
<dbReference type="OrthoDB" id="8185860at2759"/>
<feature type="transmembrane region" description="Helical" evidence="10">
    <location>
        <begin position="281"/>
        <end position="303"/>
    </location>
</feature>
<evidence type="ECO:0000256" key="6">
    <source>
        <dbReference type="ARBA" id="ARBA00022989"/>
    </source>
</evidence>
<keyword evidence="8 10" id="KW-0675">Receptor</keyword>
<evidence type="ECO:0000256" key="3">
    <source>
        <dbReference type="ARBA" id="ARBA00022606"/>
    </source>
</evidence>
<evidence type="ECO:0000256" key="7">
    <source>
        <dbReference type="ARBA" id="ARBA00023136"/>
    </source>
</evidence>
<gene>
    <name evidence="12" type="primary">LOC100647647</name>
</gene>
<accession>A0A9C6WDX9</accession>
<sequence>MHDYAELYVDLCVVSMRATLNKDFAYAITPMKIMSWPVGTWPLQDYNILSAMRAIFTIFLVLLMLMIVQLEMYLDSSDAEKNLDGLVLITCGILAMSKILQFRIRPAGLISNFTSAVKDYNELNDQEKRVIVRRHAYMGRVAGISVVFFAYFGSTLFMTLPMLAAEEVEDIVNVTEDNTPEYPIPSEKVMELIKMPDNLYFIVFIVEYLMLLLTSNGNLGSDSLFFGIIFHLCGQVEVLRLEFSRLSNENEKAKEHFNVLSKRHVYLLNLAKMLDDTISSILAVQLFTSCILICTTGLQFIIALSVGNIVMVIKTFIVLSTLLVQLFAYSYVGEYLKRQMEGIGDSVYFCSWYDIPKSVAKDIIYVIMRTQDPVYLKAGRFFIVNMETYMSIMKTSMSYLSVLRVMINA</sequence>
<dbReference type="RefSeq" id="XP_048268816.1">
    <property type="nucleotide sequence ID" value="XM_048412859.1"/>
</dbReference>
<evidence type="ECO:0000256" key="4">
    <source>
        <dbReference type="ARBA" id="ARBA00022692"/>
    </source>
</evidence>
<comment type="caution">
    <text evidence="10">Lacks conserved residue(s) required for the propagation of feature annotation.</text>
</comment>
<evidence type="ECO:0000256" key="10">
    <source>
        <dbReference type="RuleBase" id="RU351113"/>
    </source>
</evidence>
<dbReference type="InterPro" id="IPR004117">
    <property type="entry name" value="7tm6_olfct_rcpt"/>
</dbReference>
<dbReference type="Pfam" id="PF02949">
    <property type="entry name" value="7tm_6"/>
    <property type="match status" value="1"/>
</dbReference>
<evidence type="ECO:0000256" key="2">
    <source>
        <dbReference type="ARBA" id="ARBA00022475"/>
    </source>
</evidence>
<comment type="subcellular location">
    <subcellularLocation>
        <location evidence="1 10">Cell membrane</location>
        <topology evidence="1 10">Multi-pass membrane protein</topology>
    </subcellularLocation>
</comment>
<feature type="transmembrane region" description="Helical" evidence="10">
    <location>
        <begin position="309"/>
        <end position="332"/>
    </location>
</feature>
<evidence type="ECO:0000256" key="5">
    <source>
        <dbReference type="ARBA" id="ARBA00022725"/>
    </source>
</evidence>
<dbReference type="GO" id="GO:0005886">
    <property type="term" value="C:plasma membrane"/>
    <property type="evidence" value="ECO:0007669"/>
    <property type="project" value="UniProtKB-SubCell"/>
</dbReference>
<dbReference type="GO" id="GO:0005549">
    <property type="term" value="F:odorant binding"/>
    <property type="evidence" value="ECO:0007669"/>
    <property type="project" value="InterPro"/>
</dbReference>
<keyword evidence="6 10" id="KW-1133">Transmembrane helix</keyword>
<dbReference type="GO" id="GO:0007165">
    <property type="term" value="P:signal transduction"/>
    <property type="evidence" value="ECO:0007669"/>
    <property type="project" value="UniProtKB-KW"/>
</dbReference>
<dbReference type="GO" id="GO:0004984">
    <property type="term" value="F:olfactory receptor activity"/>
    <property type="evidence" value="ECO:0007669"/>
    <property type="project" value="InterPro"/>
</dbReference>
<feature type="transmembrane region" description="Helical" evidence="10">
    <location>
        <begin position="86"/>
        <end position="104"/>
    </location>
</feature>
<keyword evidence="2" id="KW-1003">Cell membrane</keyword>
<protein>
    <recommendedName>
        <fullName evidence="10">Odorant receptor</fullName>
    </recommendedName>
</protein>
<dbReference type="PANTHER" id="PTHR21137">
    <property type="entry name" value="ODORANT RECEPTOR"/>
    <property type="match status" value="1"/>
</dbReference>
<dbReference type="PANTHER" id="PTHR21137:SF35">
    <property type="entry name" value="ODORANT RECEPTOR 19A-RELATED"/>
    <property type="match status" value="1"/>
</dbReference>
<feature type="transmembrane region" description="Helical" evidence="10">
    <location>
        <begin position="199"/>
        <end position="219"/>
    </location>
</feature>
<evidence type="ECO:0000256" key="9">
    <source>
        <dbReference type="ARBA" id="ARBA00023224"/>
    </source>
</evidence>
<evidence type="ECO:0000256" key="1">
    <source>
        <dbReference type="ARBA" id="ARBA00004651"/>
    </source>
</evidence>
<proteinExistence type="inferred from homology"/>
<evidence type="ECO:0000256" key="8">
    <source>
        <dbReference type="ARBA" id="ARBA00023170"/>
    </source>
</evidence>
<feature type="transmembrane region" description="Helical" evidence="10">
    <location>
        <begin position="54"/>
        <end position="74"/>
    </location>
</feature>
<keyword evidence="3 10" id="KW-0716">Sensory transduction</keyword>
<keyword evidence="11" id="KW-1185">Reference proteome</keyword>
<comment type="similarity">
    <text evidence="10">Belongs to the insect chemoreceptor superfamily. Heteromeric odorant receptor channel (TC 1.A.69) family.</text>
</comment>
<keyword evidence="7 10" id="KW-0472">Membrane</keyword>
<reference evidence="12" key="1">
    <citation type="submission" date="2025-08" db="UniProtKB">
        <authorList>
            <consortium name="RefSeq"/>
        </authorList>
    </citation>
    <scope>IDENTIFICATION</scope>
</reference>